<dbReference type="GO" id="GO:0016616">
    <property type="term" value="F:oxidoreductase activity, acting on the CH-OH group of donors, NAD or NADP as acceptor"/>
    <property type="evidence" value="ECO:0007669"/>
    <property type="project" value="InterPro"/>
</dbReference>
<feature type="transmembrane region" description="Helical" evidence="3">
    <location>
        <begin position="12"/>
        <end position="30"/>
    </location>
</feature>
<comment type="caution">
    <text evidence="5">The sequence shown here is derived from an EMBL/GenBank/DDBJ whole genome shotgun (WGS) entry which is preliminary data.</text>
</comment>
<keyword evidence="2" id="KW-0560">Oxidoreductase</keyword>
<feature type="domain" description="3-beta hydroxysteroid dehydrogenase/isomerase" evidence="4">
    <location>
        <begin position="79"/>
        <end position="344"/>
    </location>
</feature>
<keyword evidence="6" id="KW-1185">Reference proteome</keyword>
<organism evidence="5 6">
    <name type="scientific">Prototheca wickerhamii</name>
    <dbReference type="NCBI Taxonomy" id="3111"/>
    <lineage>
        <taxon>Eukaryota</taxon>
        <taxon>Viridiplantae</taxon>
        <taxon>Chlorophyta</taxon>
        <taxon>core chlorophytes</taxon>
        <taxon>Trebouxiophyceae</taxon>
        <taxon>Chlorellales</taxon>
        <taxon>Chlorellaceae</taxon>
        <taxon>Prototheca</taxon>
    </lineage>
</organism>
<reference evidence="5" key="1">
    <citation type="submission" date="2021-01" db="EMBL/GenBank/DDBJ databases">
        <authorList>
            <person name="Eckstrom K.M.E."/>
        </authorList>
    </citation>
    <scope>NUCLEOTIDE SEQUENCE</scope>
    <source>
        <strain evidence="5">UVCC 0001</strain>
    </source>
</reference>
<name>A0AAD9ML43_PROWI</name>
<evidence type="ECO:0000256" key="3">
    <source>
        <dbReference type="SAM" id="Phobius"/>
    </source>
</evidence>
<accession>A0AAD9ML43</accession>
<keyword evidence="3" id="KW-0812">Transmembrane</keyword>
<feature type="transmembrane region" description="Helical" evidence="3">
    <location>
        <begin position="343"/>
        <end position="365"/>
    </location>
</feature>
<dbReference type="Gene3D" id="3.40.50.720">
    <property type="entry name" value="NAD(P)-binding Rossmann-like Domain"/>
    <property type="match status" value="1"/>
</dbReference>
<evidence type="ECO:0000256" key="2">
    <source>
        <dbReference type="ARBA" id="ARBA00023002"/>
    </source>
</evidence>
<evidence type="ECO:0000313" key="5">
    <source>
        <dbReference type="EMBL" id="KAK2077493.1"/>
    </source>
</evidence>
<proteinExistence type="inferred from homology"/>
<sequence length="430" mass="45951">MSRSRSLELFKFGVYLLVPIGLVGAIVYNPDNLDAVIRNRSYVVYPPEAPRPPTAEDFAEMEYQATIMVATRSKKSACLVTGGSGFLGQHLVRQLADSGRYDVTVFDLRLPAAPLAGVTYVAGDLTDAAQVAAACRGQQTVFHCATAAPTASNSRNDALMRAVNIDGTRHVIDACVAGGVPRLVFTSSASVVFEGRPLLGADERAPYGAPPLDAYSTTKAEAERLALAADGRGGLRALALRPSGIFGEHDALMVPSIVDNARRGKLKYVIGDGRNLMDYTYAGNVAAAHIKADEALAAQEADAAAPRVSGRAFFITNDEPRPFWGVTGDICEGLGYPRPSVHLPAWLILAIAVFVVRVVVPLAALCGKTIQSDFTPARIRLATVSRTFSCEAAKRDLGYVPEVSMDEALRRTIKYFDHLKKPADAGKKAT</sequence>
<evidence type="ECO:0000256" key="1">
    <source>
        <dbReference type="ARBA" id="ARBA00009219"/>
    </source>
</evidence>
<dbReference type="PANTHER" id="PTHR43245:SF51">
    <property type="entry name" value="SHORT CHAIN DEHYDROGENASE_REDUCTASE FAMILY 42E, MEMBER 2"/>
    <property type="match status" value="1"/>
</dbReference>
<dbReference type="PANTHER" id="PTHR43245">
    <property type="entry name" value="BIFUNCTIONAL POLYMYXIN RESISTANCE PROTEIN ARNA"/>
    <property type="match status" value="1"/>
</dbReference>
<protein>
    <recommendedName>
        <fullName evidence="4">3-beta hydroxysteroid dehydrogenase/isomerase domain-containing protein</fullName>
    </recommendedName>
</protein>
<evidence type="ECO:0000313" key="6">
    <source>
        <dbReference type="Proteomes" id="UP001255856"/>
    </source>
</evidence>
<dbReference type="InterPro" id="IPR036291">
    <property type="entry name" value="NAD(P)-bd_dom_sf"/>
</dbReference>
<comment type="similarity">
    <text evidence="1">Belongs to the 3-beta-HSD family.</text>
</comment>
<dbReference type="GO" id="GO:0006694">
    <property type="term" value="P:steroid biosynthetic process"/>
    <property type="evidence" value="ECO:0007669"/>
    <property type="project" value="InterPro"/>
</dbReference>
<keyword evidence="3" id="KW-1133">Transmembrane helix</keyword>
<dbReference type="SUPFAM" id="SSF51735">
    <property type="entry name" value="NAD(P)-binding Rossmann-fold domains"/>
    <property type="match status" value="1"/>
</dbReference>
<dbReference type="Proteomes" id="UP001255856">
    <property type="component" value="Unassembled WGS sequence"/>
</dbReference>
<dbReference type="InterPro" id="IPR002225">
    <property type="entry name" value="3Beta_OHSteriod_DH/Estase"/>
</dbReference>
<gene>
    <name evidence="5" type="ORF">QBZ16_004338</name>
</gene>
<evidence type="ECO:0000259" key="4">
    <source>
        <dbReference type="Pfam" id="PF01073"/>
    </source>
</evidence>
<dbReference type="InterPro" id="IPR050177">
    <property type="entry name" value="Lipid_A_modif_metabolic_enz"/>
</dbReference>
<dbReference type="EMBL" id="JASFZW010000006">
    <property type="protein sequence ID" value="KAK2077493.1"/>
    <property type="molecule type" value="Genomic_DNA"/>
</dbReference>
<keyword evidence="3" id="KW-0472">Membrane</keyword>
<dbReference type="AlphaFoldDB" id="A0AAD9ML43"/>
<dbReference type="Pfam" id="PF01073">
    <property type="entry name" value="3Beta_HSD"/>
    <property type="match status" value="1"/>
</dbReference>